<dbReference type="Pfam" id="PF04069">
    <property type="entry name" value="OpuAC"/>
    <property type="match status" value="1"/>
</dbReference>
<evidence type="ECO:0000313" key="3">
    <source>
        <dbReference type="EMBL" id="MEJ1092426.1"/>
    </source>
</evidence>
<proteinExistence type="predicted"/>
<dbReference type="InterPro" id="IPR007210">
    <property type="entry name" value="ABC_Gly_betaine_transp_sub-bd"/>
</dbReference>
<evidence type="ECO:0000259" key="2">
    <source>
        <dbReference type="Pfam" id="PF04069"/>
    </source>
</evidence>
<name>A0ABU8LPC1_9MICO</name>
<feature type="domain" description="ABC-type glycine betaine transport system substrate-binding" evidence="2">
    <location>
        <begin position="47"/>
        <end position="301"/>
    </location>
</feature>
<feature type="signal peptide" evidence="1">
    <location>
        <begin position="1"/>
        <end position="24"/>
    </location>
</feature>
<dbReference type="Gene3D" id="3.40.190.10">
    <property type="entry name" value="Periplasmic binding protein-like II"/>
    <property type="match status" value="1"/>
</dbReference>
<reference evidence="3 4" key="1">
    <citation type="submission" date="2024-02" db="EMBL/GenBank/DDBJ databases">
        <authorList>
            <person name="Saticioglu I.B."/>
        </authorList>
    </citation>
    <scope>NUCLEOTIDE SEQUENCE [LARGE SCALE GENOMIC DNA]</scope>
    <source>
        <strain evidence="3 4">Mu-43</strain>
    </source>
</reference>
<feature type="chain" id="PRO_5045845293" evidence="1">
    <location>
        <begin position="25"/>
        <end position="307"/>
    </location>
</feature>
<protein>
    <submittedName>
        <fullName evidence="3">ABC transporter substrate-binding protein</fullName>
    </submittedName>
</protein>
<evidence type="ECO:0000256" key="1">
    <source>
        <dbReference type="SAM" id="SignalP"/>
    </source>
</evidence>
<dbReference type="EMBL" id="JBBDGN010000012">
    <property type="protein sequence ID" value="MEJ1092426.1"/>
    <property type="molecule type" value="Genomic_DNA"/>
</dbReference>
<keyword evidence="1" id="KW-0732">Signal</keyword>
<dbReference type="Proteomes" id="UP001366085">
    <property type="component" value="Unassembled WGS sequence"/>
</dbReference>
<keyword evidence="4" id="KW-1185">Reference proteome</keyword>
<sequence length="307" mass="32424">MKTTRASRLILTAGIALTAGLVLSGCGGGGNPLSAPTDDSDSGGDETIVIGSQAYYSNEIIAEIYAQAIEAHGHTVERRFNIGQRDAYMPEVESGAIDLFPEYTGNLLEFLDPEATATSPDDVYAALVEALPEGLTALDRADASDQDTYTVTKALADKYELTSIGDLANVDGDVTIGAAPEFEQRPYGPTGAKEFYDIDLKFSATGQTTLESLLAGEIQVADIYSADPAFDTEAIVALEDPENMILASNVVPIASSDVADEIAEVINEISANLSVDDLVELNVQSTVDQMSSKDIAAAWLKDKGLVE</sequence>
<organism evidence="3 4">
    <name type="scientific">Microbacterium istanbulense</name>
    <dbReference type="NCBI Taxonomy" id="3122049"/>
    <lineage>
        <taxon>Bacteria</taxon>
        <taxon>Bacillati</taxon>
        <taxon>Actinomycetota</taxon>
        <taxon>Actinomycetes</taxon>
        <taxon>Micrococcales</taxon>
        <taxon>Microbacteriaceae</taxon>
        <taxon>Microbacterium</taxon>
    </lineage>
</organism>
<evidence type="ECO:0000313" key="4">
    <source>
        <dbReference type="Proteomes" id="UP001366085"/>
    </source>
</evidence>
<gene>
    <name evidence="3" type="ORF">WDU93_12105</name>
</gene>
<dbReference type="PROSITE" id="PS51257">
    <property type="entry name" value="PROKAR_LIPOPROTEIN"/>
    <property type="match status" value="1"/>
</dbReference>
<dbReference type="RefSeq" id="WP_337320963.1">
    <property type="nucleotide sequence ID" value="NZ_JBBDGN010000012.1"/>
</dbReference>
<dbReference type="CDD" id="cd13606">
    <property type="entry name" value="PBP2_ProX_like"/>
    <property type="match status" value="1"/>
</dbReference>
<comment type="caution">
    <text evidence="3">The sequence shown here is derived from an EMBL/GenBank/DDBJ whole genome shotgun (WGS) entry which is preliminary data.</text>
</comment>
<accession>A0ABU8LPC1</accession>
<dbReference type="SUPFAM" id="SSF53850">
    <property type="entry name" value="Periplasmic binding protein-like II"/>
    <property type="match status" value="1"/>
</dbReference>
<dbReference type="Gene3D" id="3.40.190.120">
    <property type="entry name" value="Osmoprotection protein (prox), domain 2"/>
    <property type="match status" value="1"/>
</dbReference>